<dbReference type="STRING" id="530564.Psta_4207"/>
<sequence length="168" mass="18677">MHTIRLRGPWSYETLEQFAASDALPAEPAGDIPLPCDWRTVLPEDFAGVVRFRRWFNMPTGITEEHQLWLVIDAVYDRAIVKLSDDHLATIEPQTGRFSIDIKSRLRPRNELVIDVAWPIAAETSPESPVSGETALDPPRGLTGLVWLAIFEPGETPQLPSPTGDAVP</sequence>
<dbReference type="HOGENOM" id="CLU_1584967_0_0_0"/>
<dbReference type="Gene3D" id="2.60.120.260">
    <property type="entry name" value="Galactose-binding domain-like"/>
    <property type="match status" value="1"/>
</dbReference>
<name>D2R406_PIRSD</name>
<accession>D2R406</accession>
<organism evidence="1 2">
    <name type="scientific">Pirellula staleyi (strain ATCC 27377 / DSM 6068 / ICPB 4128)</name>
    <name type="common">Pirella staleyi</name>
    <dbReference type="NCBI Taxonomy" id="530564"/>
    <lineage>
        <taxon>Bacteria</taxon>
        <taxon>Pseudomonadati</taxon>
        <taxon>Planctomycetota</taxon>
        <taxon>Planctomycetia</taxon>
        <taxon>Pirellulales</taxon>
        <taxon>Pirellulaceae</taxon>
        <taxon>Pirellula</taxon>
    </lineage>
</organism>
<dbReference type="GO" id="GO:0016787">
    <property type="term" value="F:hydrolase activity"/>
    <property type="evidence" value="ECO:0007669"/>
    <property type="project" value="UniProtKB-KW"/>
</dbReference>
<dbReference type="OrthoDB" id="285989at2"/>
<dbReference type="KEGG" id="psl:Psta_4207"/>
<keyword evidence="2" id="KW-1185">Reference proteome</keyword>
<reference evidence="1 2" key="1">
    <citation type="journal article" date="2009" name="Stand. Genomic Sci.">
        <title>Complete genome sequence of Pirellula staleyi type strain (ATCC 27377).</title>
        <authorList>
            <person name="Clum A."/>
            <person name="Tindall B.J."/>
            <person name="Sikorski J."/>
            <person name="Ivanova N."/>
            <person name="Mavrommatis K."/>
            <person name="Lucas S."/>
            <person name="Glavina del Rio T."/>
            <person name="Nolan M."/>
            <person name="Chen F."/>
            <person name="Tice H."/>
            <person name="Pitluck S."/>
            <person name="Cheng J.F."/>
            <person name="Chertkov O."/>
            <person name="Brettin T."/>
            <person name="Han C."/>
            <person name="Detter J.C."/>
            <person name="Kuske C."/>
            <person name="Bruce D."/>
            <person name="Goodwin L."/>
            <person name="Ovchinikova G."/>
            <person name="Pati A."/>
            <person name="Mikhailova N."/>
            <person name="Chen A."/>
            <person name="Palaniappan K."/>
            <person name="Land M."/>
            <person name="Hauser L."/>
            <person name="Chang Y.J."/>
            <person name="Jeffries C.D."/>
            <person name="Chain P."/>
            <person name="Rohde M."/>
            <person name="Goker M."/>
            <person name="Bristow J."/>
            <person name="Eisen J.A."/>
            <person name="Markowitz V."/>
            <person name="Hugenholtz P."/>
            <person name="Kyrpides N.C."/>
            <person name="Klenk H.P."/>
            <person name="Lapidus A."/>
        </authorList>
    </citation>
    <scope>NUCLEOTIDE SEQUENCE [LARGE SCALE GENOMIC DNA]</scope>
    <source>
        <strain evidence="2">ATCC 27377 / DSM 6068 / ICPB 4128</strain>
    </source>
</reference>
<proteinExistence type="predicted"/>
<keyword evidence="1" id="KW-0378">Hydrolase</keyword>
<dbReference type="SUPFAM" id="SSF49785">
    <property type="entry name" value="Galactose-binding domain-like"/>
    <property type="match status" value="1"/>
</dbReference>
<dbReference type="eggNOG" id="ENOG502ZIAG">
    <property type="taxonomic scope" value="Bacteria"/>
</dbReference>
<dbReference type="InterPro" id="IPR008979">
    <property type="entry name" value="Galactose-bd-like_sf"/>
</dbReference>
<evidence type="ECO:0000313" key="1">
    <source>
        <dbReference type="EMBL" id="ADB18855.1"/>
    </source>
</evidence>
<protein>
    <submittedName>
        <fullName evidence="1">Glycoside hydrolase family 2 sugar binding protein</fullName>
    </submittedName>
</protein>
<dbReference type="EMBL" id="CP001848">
    <property type="protein sequence ID" value="ADB18855.1"/>
    <property type="molecule type" value="Genomic_DNA"/>
</dbReference>
<gene>
    <name evidence="1" type="ordered locus">Psta_4207</name>
</gene>
<dbReference type="Proteomes" id="UP000001887">
    <property type="component" value="Chromosome"/>
</dbReference>
<evidence type="ECO:0000313" key="2">
    <source>
        <dbReference type="Proteomes" id="UP000001887"/>
    </source>
</evidence>
<dbReference type="AlphaFoldDB" id="D2R406"/>